<evidence type="ECO:0000256" key="1">
    <source>
        <dbReference type="ARBA" id="ARBA00022801"/>
    </source>
</evidence>
<name>A0A1F7JHA1_9BACT</name>
<dbReference type="Proteomes" id="UP000177418">
    <property type="component" value="Unassembled WGS sequence"/>
</dbReference>
<feature type="binding site" evidence="2">
    <location>
        <position position="221"/>
    </location>
    <ligand>
        <name>a divalent metal cation</name>
        <dbReference type="ChEBI" id="CHEBI:60240"/>
        <label>1</label>
    </ligand>
</feature>
<evidence type="ECO:0000313" key="4">
    <source>
        <dbReference type="Proteomes" id="UP000177418"/>
    </source>
</evidence>
<dbReference type="InterPro" id="IPR001130">
    <property type="entry name" value="TatD-like"/>
</dbReference>
<dbReference type="GO" id="GO:0016788">
    <property type="term" value="F:hydrolase activity, acting on ester bonds"/>
    <property type="evidence" value="ECO:0007669"/>
    <property type="project" value="InterPro"/>
</dbReference>
<dbReference type="PROSITE" id="PS01137">
    <property type="entry name" value="TATD_1"/>
    <property type="match status" value="1"/>
</dbReference>
<proteinExistence type="predicted"/>
<evidence type="ECO:0008006" key="5">
    <source>
        <dbReference type="Google" id="ProtNLM"/>
    </source>
</evidence>
<dbReference type="Gene3D" id="3.20.20.140">
    <property type="entry name" value="Metal-dependent hydrolases"/>
    <property type="match status" value="1"/>
</dbReference>
<protein>
    <recommendedName>
        <fullName evidence="5">Hydrolase TatD</fullName>
    </recommendedName>
</protein>
<dbReference type="PANTHER" id="PTHR46124:SF2">
    <property type="entry name" value="D-AMINOACYL-TRNA DEACYLASE"/>
    <property type="match status" value="1"/>
</dbReference>
<dbReference type="EMBL" id="MGAV01000012">
    <property type="protein sequence ID" value="OGK54984.1"/>
    <property type="molecule type" value="Genomic_DNA"/>
</dbReference>
<reference evidence="3 4" key="1">
    <citation type="journal article" date="2016" name="Nat. Commun.">
        <title>Thousands of microbial genomes shed light on interconnected biogeochemical processes in an aquifer system.</title>
        <authorList>
            <person name="Anantharaman K."/>
            <person name="Brown C.T."/>
            <person name="Hug L.A."/>
            <person name="Sharon I."/>
            <person name="Castelle C.J."/>
            <person name="Probst A.J."/>
            <person name="Thomas B.C."/>
            <person name="Singh A."/>
            <person name="Wilkins M.J."/>
            <person name="Karaoz U."/>
            <person name="Brodie E.L."/>
            <person name="Williams K.H."/>
            <person name="Hubbard S.S."/>
            <person name="Banfield J.F."/>
        </authorList>
    </citation>
    <scope>NUCLEOTIDE SEQUENCE [LARGE SCALE GENOMIC DNA]</scope>
</reference>
<feature type="binding site" evidence="2">
    <location>
        <position position="146"/>
    </location>
    <ligand>
        <name>a divalent metal cation</name>
        <dbReference type="ChEBI" id="CHEBI:60240"/>
        <label>2</label>
    </ligand>
</feature>
<feature type="binding site" evidence="2">
    <location>
        <position position="7"/>
    </location>
    <ligand>
        <name>a divalent metal cation</name>
        <dbReference type="ChEBI" id="CHEBI:60240"/>
        <label>1</label>
    </ligand>
</feature>
<accession>A0A1F7JHA1</accession>
<dbReference type="PIRSF" id="PIRSF005902">
    <property type="entry name" value="DNase_TatD"/>
    <property type="match status" value="1"/>
</dbReference>
<keyword evidence="1" id="KW-0378">Hydrolase</keyword>
<dbReference type="Pfam" id="PF01026">
    <property type="entry name" value="TatD_DNase"/>
    <property type="match status" value="1"/>
</dbReference>
<dbReference type="PANTHER" id="PTHR46124">
    <property type="entry name" value="D-AMINOACYL-TRNA DEACYLASE"/>
    <property type="match status" value="1"/>
</dbReference>
<dbReference type="InterPro" id="IPR018228">
    <property type="entry name" value="DNase_TatD-rel_CS"/>
</dbReference>
<gene>
    <name evidence="3" type="ORF">A3H78_00725</name>
</gene>
<feature type="binding site" evidence="2">
    <location>
        <position position="173"/>
    </location>
    <ligand>
        <name>a divalent metal cation</name>
        <dbReference type="ChEBI" id="CHEBI:60240"/>
        <label>2</label>
    </ligand>
</feature>
<evidence type="ECO:0000313" key="3">
    <source>
        <dbReference type="EMBL" id="OGK54984.1"/>
    </source>
</evidence>
<organism evidence="3 4">
    <name type="scientific">Candidatus Roizmanbacteria bacterium RIFCSPLOWO2_02_FULL_36_11</name>
    <dbReference type="NCBI Taxonomy" id="1802071"/>
    <lineage>
        <taxon>Bacteria</taxon>
        <taxon>Candidatus Roizmaniibacteriota</taxon>
    </lineage>
</organism>
<dbReference type="AlphaFoldDB" id="A0A1F7JHA1"/>
<dbReference type="SUPFAM" id="SSF51556">
    <property type="entry name" value="Metallo-dependent hydrolases"/>
    <property type="match status" value="1"/>
</dbReference>
<keyword evidence="2" id="KW-0479">Metal-binding</keyword>
<dbReference type="InterPro" id="IPR032466">
    <property type="entry name" value="Metal_Hydrolase"/>
</dbReference>
<dbReference type="CDD" id="cd01310">
    <property type="entry name" value="TatD_DNAse"/>
    <property type="match status" value="1"/>
</dbReference>
<feature type="binding site" evidence="2">
    <location>
        <position position="5"/>
    </location>
    <ligand>
        <name>a divalent metal cation</name>
        <dbReference type="ChEBI" id="CHEBI:60240"/>
        <label>1</label>
    </ligand>
</feature>
<sequence length="286" mass="32326">MFDTHCHLNFKAFDGIVNTVISAARAVGVNNIVIPGTDVVSSKKALLIAEKYDNIYAAVGIHPHHVFDMVKLKTQSSNLKELDEIESLLRNDKVVAVGEVGLDRHIYQKTKYNEYQVNEDFMKLQEQFLIVQLKLAYEFKKSVIIHNREAKDDLLQLMTENWDPYFEGKIVFHCCEPDDILLDFAIKHNIYIGVDGDVTYSPKKAAFVKKIPSELLVLETDSPFLLPRLPAPEAAGNGGQAEPLRFPNIPKNLNIIAEFVAKSRGESVENLQRQTTENAKKLFNLT</sequence>
<dbReference type="GO" id="GO:0005829">
    <property type="term" value="C:cytosol"/>
    <property type="evidence" value="ECO:0007669"/>
    <property type="project" value="TreeGrafter"/>
</dbReference>
<dbReference type="GO" id="GO:0046872">
    <property type="term" value="F:metal ion binding"/>
    <property type="evidence" value="ECO:0007669"/>
    <property type="project" value="UniProtKB-KW"/>
</dbReference>
<evidence type="ECO:0000256" key="2">
    <source>
        <dbReference type="PIRSR" id="PIRSR005902-1"/>
    </source>
</evidence>
<comment type="caution">
    <text evidence="3">The sequence shown here is derived from an EMBL/GenBank/DDBJ whole genome shotgun (WGS) entry which is preliminary data.</text>
</comment>
<feature type="binding site" evidence="2">
    <location>
        <position position="99"/>
    </location>
    <ligand>
        <name>a divalent metal cation</name>
        <dbReference type="ChEBI" id="CHEBI:60240"/>
        <label>1</label>
    </ligand>
</feature>